<proteinExistence type="predicted"/>
<dbReference type="AlphaFoldDB" id="A0A976SJW2"/>
<dbReference type="Pfam" id="PF04385">
    <property type="entry name" value="FAINT"/>
    <property type="match status" value="1"/>
</dbReference>
<gene>
    <name evidence="3" type="ORF">MACK_004121</name>
</gene>
<feature type="compositionally biased region" description="Basic and acidic residues" evidence="1">
    <location>
        <begin position="219"/>
        <end position="233"/>
    </location>
</feature>
<dbReference type="InterPro" id="IPR007480">
    <property type="entry name" value="DUF529"/>
</dbReference>
<feature type="compositionally biased region" description="Polar residues" evidence="1">
    <location>
        <begin position="294"/>
        <end position="307"/>
    </location>
</feature>
<protein>
    <submittedName>
        <fullName evidence="3">Uncharacterized protein</fullName>
    </submittedName>
</protein>
<feature type="compositionally biased region" description="Polar residues" evidence="1">
    <location>
        <begin position="136"/>
        <end position="158"/>
    </location>
</feature>
<feature type="compositionally biased region" description="Polar residues" evidence="1">
    <location>
        <begin position="272"/>
        <end position="284"/>
    </location>
</feature>
<evidence type="ECO:0000313" key="4">
    <source>
        <dbReference type="Proteomes" id="UP000244811"/>
    </source>
</evidence>
<evidence type="ECO:0000256" key="1">
    <source>
        <dbReference type="SAM" id="MobiDB-lite"/>
    </source>
</evidence>
<name>A0A976SJW2_THEOR</name>
<feature type="chain" id="PRO_5037731807" evidence="2">
    <location>
        <begin position="30"/>
        <end position="460"/>
    </location>
</feature>
<feature type="region of interest" description="Disordered" evidence="1">
    <location>
        <begin position="118"/>
        <end position="320"/>
    </location>
</feature>
<evidence type="ECO:0000256" key="2">
    <source>
        <dbReference type="SAM" id="SignalP"/>
    </source>
</evidence>
<reference evidence="3" key="1">
    <citation type="submission" date="2022-07" db="EMBL/GenBank/DDBJ databases">
        <title>Evaluation of T. orientalis genome assembly methods using nanopore sequencing and analysis of variation between genomes.</title>
        <authorList>
            <person name="Yam J."/>
            <person name="Micallef M.L."/>
            <person name="Liu M."/>
            <person name="Djordjevic S.P."/>
            <person name="Bogema D.R."/>
            <person name="Jenkins C."/>
        </authorList>
    </citation>
    <scope>NUCLEOTIDE SEQUENCE</scope>
    <source>
        <strain evidence="3">Goon Nure</strain>
    </source>
</reference>
<feature type="signal peptide" evidence="2">
    <location>
        <begin position="1"/>
        <end position="29"/>
    </location>
</feature>
<dbReference type="EMBL" id="CP056072">
    <property type="protein sequence ID" value="UVC50245.1"/>
    <property type="molecule type" value="Genomic_DNA"/>
</dbReference>
<dbReference type="Proteomes" id="UP000244811">
    <property type="component" value="Chromosome 4"/>
</dbReference>
<sequence length="460" mass="48163">MNIFRVFSTTLYPLFVYVLLSSRRNLVESTDAGASPIPGSGTKTGVELSLKAKKATPQFNYNKAGRVVTYTAKANYGFKSVKTGNKVVWEASNSDEYATKVVLNGKGKKKKEVTIHLPNNTTKVFKRDGKGKPWSEVSQQGNQATGQPGSGTPASGSQGITGGHSMTYGSSGPMTGNGYGTPLASSGGDGTSSGNSTDQSTHGSGSTDGSGSTAQTSGKDGDKSAEEAGKAEESDGGGASPTADGGSGTDTSGGEGSGTNDDGTGKGAGEGTQKSDPDGSSATPPANPNEAKKSTNPNEADGSSATPPANPSGDGTPARTTNSLMEQFEKLVGEKLEPDKYPQDIKLFKADPNDANNPVELTKSEYKIKQLGDENLCVFYHGVNCTLLKIKDKDAWKYDSSKHNGKYPKGMNVEEKLVLVYFGEYTEICANRTGDWSPCRREEKDFSKLKVMGDPNKKGN</sequence>
<feature type="compositionally biased region" description="Low complexity" evidence="1">
    <location>
        <begin position="192"/>
        <end position="218"/>
    </location>
</feature>
<evidence type="ECO:0000313" key="3">
    <source>
        <dbReference type="EMBL" id="UVC50245.1"/>
    </source>
</evidence>
<keyword evidence="2" id="KW-0732">Signal</keyword>
<accession>A0A976SJW2</accession>
<feature type="compositionally biased region" description="Gly residues" evidence="1">
    <location>
        <begin position="245"/>
        <end position="257"/>
    </location>
</feature>
<organism evidence="3 4">
    <name type="scientific">Theileria orientalis</name>
    <dbReference type="NCBI Taxonomy" id="68886"/>
    <lineage>
        <taxon>Eukaryota</taxon>
        <taxon>Sar</taxon>
        <taxon>Alveolata</taxon>
        <taxon>Apicomplexa</taxon>
        <taxon>Aconoidasida</taxon>
        <taxon>Piroplasmida</taxon>
        <taxon>Theileriidae</taxon>
        <taxon>Theileria</taxon>
    </lineage>
</organism>